<sequence length="142" mass="15981">MCFRDSSCGVRGVSRRRRAPENQFRKQEPDLQRRPDQRGTAYNPETGVFTAPVRGVYYVRFTANAPTDFPMSAVLYRNDQHIELIAHEQPSGSGSDTASNGAACCWSAETHCRWFCGTRRRSGQLQPPQHLQRVPALPTKDG</sequence>
<proteinExistence type="predicted"/>
<feature type="compositionally biased region" description="Basic and acidic residues" evidence="1">
    <location>
        <begin position="19"/>
        <end position="37"/>
    </location>
</feature>
<feature type="domain" description="C1q" evidence="2">
    <location>
        <begin position="39"/>
        <end position="102"/>
    </location>
</feature>
<evidence type="ECO:0000313" key="4">
    <source>
        <dbReference type="Proteomes" id="UP000694523"/>
    </source>
</evidence>
<accession>A0A8C6S5L0</accession>
<feature type="region of interest" description="Disordered" evidence="1">
    <location>
        <begin position="13"/>
        <end position="47"/>
    </location>
</feature>
<dbReference type="Pfam" id="PF00386">
    <property type="entry name" value="C1q"/>
    <property type="match status" value="1"/>
</dbReference>
<dbReference type="Gene3D" id="2.60.120.40">
    <property type="match status" value="1"/>
</dbReference>
<evidence type="ECO:0000313" key="3">
    <source>
        <dbReference type="Ensembl" id="ENSNMLP00000001207.1"/>
    </source>
</evidence>
<keyword evidence="4" id="KW-1185">Reference proteome</keyword>
<dbReference type="Proteomes" id="UP000694523">
    <property type="component" value="Unplaced"/>
</dbReference>
<dbReference type="AlphaFoldDB" id="A0A8C6S5L0"/>
<evidence type="ECO:0000259" key="2">
    <source>
        <dbReference type="Pfam" id="PF00386"/>
    </source>
</evidence>
<dbReference type="InterPro" id="IPR001073">
    <property type="entry name" value="C1q_dom"/>
</dbReference>
<dbReference type="Ensembl" id="ENSNMLT00000001395.1">
    <property type="protein sequence ID" value="ENSNMLP00000001207.1"/>
    <property type="gene ID" value="ENSNMLG00000000942.1"/>
</dbReference>
<dbReference type="SUPFAM" id="SSF49842">
    <property type="entry name" value="TNF-like"/>
    <property type="match status" value="1"/>
</dbReference>
<reference evidence="3" key="1">
    <citation type="submission" date="2025-08" db="UniProtKB">
        <authorList>
            <consortium name="Ensembl"/>
        </authorList>
    </citation>
    <scope>IDENTIFICATION</scope>
</reference>
<reference evidence="3" key="2">
    <citation type="submission" date="2025-09" db="UniProtKB">
        <authorList>
            <consortium name="Ensembl"/>
        </authorList>
    </citation>
    <scope>IDENTIFICATION</scope>
</reference>
<dbReference type="InterPro" id="IPR008983">
    <property type="entry name" value="Tumour_necrosis_fac-like_dom"/>
</dbReference>
<protein>
    <recommendedName>
        <fullName evidence="2">C1q domain-containing protein</fullName>
    </recommendedName>
</protein>
<name>A0A8C6S5L0_9GOBI</name>
<feature type="region of interest" description="Disordered" evidence="1">
    <location>
        <begin position="122"/>
        <end position="142"/>
    </location>
</feature>
<organism evidence="3 4">
    <name type="scientific">Neogobius melanostomus</name>
    <name type="common">round goby</name>
    <dbReference type="NCBI Taxonomy" id="47308"/>
    <lineage>
        <taxon>Eukaryota</taxon>
        <taxon>Metazoa</taxon>
        <taxon>Chordata</taxon>
        <taxon>Craniata</taxon>
        <taxon>Vertebrata</taxon>
        <taxon>Euteleostomi</taxon>
        <taxon>Actinopterygii</taxon>
        <taxon>Neopterygii</taxon>
        <taxon>Teleostei</taxon>
        <taxon>Neoteleostei</taxon>
        <taxon>Acanthomorphata</taxon>
        <taxon>Gobiaria</taxon>
        <taxon>Gobiiformes</taxon>
        <taxon>Gobioidei</taxon>
        <taxon>Gobiidae</taxon>
        <taxon>Benthophilinae</taxon>
        <taxon>Neogobiini</taxon>
        <taxon>Neogobius</taxon>
    </lineage>
</organism>
<evidence type="ECO:0000256" key="1">
    <source>
        <dbReference type="SAM" id="MobiDB-lite"/>
    </source>
</evidence>